<protein>
    <submittedName>
        <fullName evidence="2">DUF1036 domain-containing protein</fullName>
    </submittedName>
</protein>
<dbReference type="EMBL" id="JADQAZ010000001">
    <property type="protein sequence ID" value="MBT0957247.1"/>
    <property type="molecule type" value="Genomic_DNA"/>
</dbReference>
<dbReference type="InterPro" id="IPR009380">
    <property type="entry name" value="DUF1036"/>
</dbReference>
<comment type="caution">
    <text evidence="2">The sequence shown here is derived from an EMBL/GenBank/DDBJ whole genome shotgun (WGS) entry which is preliminary data.</text>
</comment>
<feature type="signal peptide" evidence="1">
    <location>
        <begin position="1"/>
        <end position="22"/>
    </location>
</feature>
<keyword evidence="1" id="KW-0732">Signal</keyword>
<evidence type="ECO:0000256" key="1">
    <source>
        <dbReference type="SAM" id="SignalP"/>
    </source>
</evidence>
<gene>
    <name evidence="2" type="ORF">IV417_07615</name>
</gene>
<dbReference type="RefSeq" id="WP_327793423.1">
    <property type="nucleotide sequence ID" value="NZ_JADQAZ010000001.1"/>
</dbReference>
<evidence type="ECO:0000313" key="3">
    <source>
        <dbReference type="Proteomes" id="UP001315686"/>
    </source>
</evidence>
<keyword evidence="3" id="KW-1185">Reference proteome</keyword>
<dbReference type="Pfam" id="PF06282">
    <property type="entry name" value="DUF1036"/>
    <property type="match status" value="1"/>
</dbReference>
<sequence length="137" mass="15358">MNIKLLLTLLCLGWVFAAPARAEFAVCNQSFDVVNVAIGQANGDEFVTEGWWTIGTNQCANVIQEDLYNQYVYVYATDVFGQPILEGTVSMCIGAKRFEIFGIDECLKRGHAAAQFYEVNTQEVSRWTFFLQPRGAN</sequence>
<dbReference type="AlphaFoldDB" id="A0AAP2CMQ8"/>
<dbReference type="Proteomes" id="UP001315686">
    <property type="component" value="Unassembled WGS sequence"/>
</dbReference>
<accession>A0AAP2CMQ8</accession>
<proteinExistence type="predicted"/>
<feature type="chain" id="PRO_5042883338" evidence="1">
    <location>
        <begin position="23"/>
        <end position="137"/>
    </location>
</feature>
<organism evidence="2 3">
    <name type="scientific">Harenicola maris</name>
    <dbReference type="NCBI Taxonomy" id="2841044"/>
    <lineage>
        <taxon>Bacteria</taxon>
        <taxon>Pseudomonadati</taxon>
        <taxon>Pseudomonadota</taxon>
        <taxon>Alphaproteobacteria</taxon>
        <taxon>Rhodobacterales</taxon>
        <taxon>Paracoccaceae</taxon>
        <taxon>Harenicola</taxon>
    </lineage>
</organism>
<reference evidence="2 3" key="1">
    <citation type="journal article" date="2021" name="Arch. Microbiol.">
        <title>Harenicola maris gen. nov., sp. nov. isolated from the Sea of Japan shallow sediments.</title>
        <authorList>
            <person name="Romanenko L.A."/>
            <person name="Kurilenko V.V."/>
            <person name="Chernysheva N.Y."/>
            <person name="Tekutyeva L.A."/>
            <person name="Velansky P.V."/>
            <person name="Svetashev V.I."/>
            <person name="Isaeva M.P."/>
        </authorList>
    </citation>
    <scope>NUCLEOTIDE SEQUENCE [LARGE SCALE GENOMIC DNA]</scope>
    <source>
        <strain evidence="2 3">KMM 3653</strain>
    </source>
</reference>
<evidence type="ECO:0000313" key="2">
    <source>
        <dbReference type="EMBL" id="MBT0957247.1"/>
    </source>
</evidence>
<name>A0AAP2CMQ8_9RHOB</name>